<evidence type="ECO:0000256" key="3">
    <source>
        <dbReference type="ARBA" id="ARBA00023002"/>
    </source>
</evidence>
<gene>
    <name evidence="4" type="ORF">CFter6_2017</name>
</gene>
<sequence length="262" mass="29581">MFDNFGEMTVLVTGGTKGIGRATVESFVKAGAKVYGTYFWGDNLEELERYFSHYPNQPVFFQADISDEDATVRLIDAIAQENKKIDALIVNAAFAPQFNDTYKFRELLDSIRHNAWPLATYIDCIRRRMGQYPRHVVAITSEGHRSCHIKDYDYVAASKAVLETFTKYIGARENIIINCISPGVVDTEAFELVFGKKAQTFIRKFDPDLIVQAEAVGNVSVALCSGLMDSVRGQVISVDNGRMFTDNFAKWIEMIDEHFVEK</sequence>
<evidence type="ECO:0000256" key="1">
    <source>
        <dbReference type="ARBA" id="ARBA00006484"/>
    </source>
</evidence>
<dbReference type="CDD" id="cd05233">
    <property type="entry name" value="SDR_c"/>
    <property type="match status" value="1"/>
</dbReference>
<dbReference type="SUPFAM" id="SSF51735">
    <property type="entry name" value="NAD(P)-binding Rossmann-fold domains"/>
    <property type="match status" value="1"/>
</dbReference>
<dbReference type="PRINTS" id="PR00081">
    <property type="entry name" value="GDHRDH"/>
</dbReference>
<dbReference type="GO" id="GO:0005829">
    <property type="term" value="C:cytosol"/>
    <property type="evidence" value="ECO:0007669"/>
    <property type="project" value="TreeGrafter"/>
</dbReference>
<dbReference type="OrthoDB" id="8991930at2"/>
<dbReference type="Gene3D" id="3.40.50.720">
    <property type="entry name" value="NAD(P)-binding Rossmann-like Domain"/>
    <property type="match status" value="1"/>
</dbReference>
<dbReference type="AlphaFoldDB" id="A0A127PA53"/>
<dbReference type="PANTHER" id="PTHR43618">
    <property type="entry name" value="7-ALPHA-HYDROXYSTEROID DEHYDROGENASE"/>
    <property type="match status" value="1"/>
</dbReference>
<protein>
    <submittedName>
        <fullName evidence="4">Short chain dehydrogenase family protein</fullName>
    </submittedName>
</protein>
<dbReference type="InterPro" id="IPR052178">
    <property type="entry name" value="Sec_Metab_Biosynth_SDR"/>
</dbReference>
<evidence type="ECO:0000256" key="2">
    <source>
        <dbReference type="ARBA" id="ARBA00022857"/>
    </source>
</evidence>
<dbReference type="Pfam" id="PF13561">
    <property type="entry name" value="adh_short_C2"/>
    <property type="match status" value="1"/>
</dbReference>
<dbReference type="Proteomes" id="UP000072421">
    <property type="component" value="Chromosome"/>
</dbReference>
<dbReference type="PATRIC" id="fig|158899.10.peg.2017"/>
<name>A0A127PA53_9BURK</name>
<dbReference type="RefSeq" id="WP_061539698.1">
    <property type="nucleotide sequence ID" value="NZ_CP013232.1"/>
</dbReference>
<comment type="similarity">
    <text evidence="1">Belongs to the short-chain dehydrogenases/reductases (SDR) family.</text>
</comment>
<accession>A0A127PA53</accession>
<dbReference type="EMBL" id="CP013232">
    <property type="protein sequence ID" value="AMO94709.1"/>
    <property type="molecule type" value="Genomic_DNA"/>
</dbReference>
<proteinExistence type="inferred from homology"/>
<keyword evidence="3" id="KW-0560">Oxidoreductase</keyword>
<dbReference type="InterPro" id="IPR002347">
    <property type="entry name" value="SDR_fam"/>
</dbReference>
<dbReference type="InterPro" id="IPR036291">
    <property type="entry name" value="NAD(P)-bd_dom_sf"/>
</dbReference>
<evidence type="ECO:0000313" key="4">
    <source>
        <dbReference type="EMBL" id="AMO94709.1"/>
    </source>
</evidence>
<dbReference type="PANTHER" id="PTHR43618:SF8">
    <property type="entry name" value="7ALPHA-HYDROXYSTEROID DEHYDROGENASE"/>
    <property type="match status" value="1"/>
</dbReference>
<evidence type="ECO:0000313" key="5">
    <source>
        <dbReference type="Proteomes" id="UP000072421"/>
    </source>
</evidence>
<keyword evidence="2" id="KW-0521">NADP</keyword>
<reference evidence="4 5" key="1">
    <citation type="submission" date="2015-11" db="EMBL/GenBank/DDBJ databases">
        <title>Exploring the genomic traits of fungus-feeding bacterial genus Collimonas.</title>
        <authorList>
            <person name="Song C."/>
            <person name="Schmidt R."/>
            <person name="de Jager V."/>
            <person name="Krzyzanowska D."/>
            <person name="Jongedijk E."/>
            <person name="Cankar K."/>
            <person name="Beekwilder J."/>
            <person name="van Veen A."/>
            <person name="de Boer W."/>
            <person name="van Veen J.A."/>
            <person name="Garbeva P."/>
        </authorList>
    </citation>
    <scope>NUCLEOTIDE SEQUENCE [LARGE SCALE GENOMIC DNA]</scope>
    <source>
        <strain evidence="4 5">Ter6</strain>
    </source>
</reference>
<organism evidence="4">
    <name type="scientific">Collimonas fungivorans</name>
    <dbReference type="NCBI Taxonomy" id="158899"/>
    <lineage>
        <taxon>Bacteria</taxon>
        <taxon>Pseudomonadati</taxon>
        <taxon>Pseudomonadota</taxon>
        <taxon>Betaproteobacteria</taxon>
        <taxon>Burkholderiales</taxon>
        <taxon>Oxalobacteraceae</taxon>
        <taxon>Collimonas</taxon>
    </lineage>
</organism>
<dbReference type="GO" id="GO:0008709">
    <property type="term" value="F:cholate 7-alpha-dehydrogenase (NAD+) activity"/>
    <property type="evidence" value="ECO:0007669"/>
    <property type="project" value="TreeGrafter"/>
</dbReference>